<evidence type="ECO:0000256" key="3">
    <source>
        <dbReference type="HAMAP-Rule" id="MF_01150"/>
    </source>
</evidence>
<dbReference type="InterPro" id="IPR036411">
    <property type="entry name" value="TorD-like_sf"/>
</dbReference>
<dbReference type="HAMAP" id="MF_01150">
    <property type="entry name" value="TorD"/>
    <property type="match status" value="1"/>
</dbReference>
<keyword evidence="5" id="KW-1185">Reference proteome</keyword>
<comment type="similarity">
    <text evidence="3">Belongs to the TorD/DmsD family. TorD subfamily.</text>
</comment>
<comment type="function">
    <text evidence="3">Involved in the biogenesis of TorA. Acts on TorA before the insertion of the molybdenum cofactor and, as a result, probably favors a conformation of the apoenzyme that is competent for acquiring the cofactor.</text>
</comment>
<comment type="caution">
    <text evidence="4">The sequence shown here is derived from an EMBL/GenBank/DDBJ whole genome shotgun (WGS) entry which is preliminary data.</text>
</comment>
<dbReference type="InterPro" id="IPR050289">
    <property type="entry name" value="TorD/DmsD_chaperones"/>
</dbReference>
<dbReference type="STRING" id="1141662.OOA_15747"/>
<dbReference type="AlphaFoldDB" id="K8WIM2"/>
<dbReference type="NCBIfam" id="NF003442">
    <property type="entry name" value="PRK04976.1"/>
    <property type="match status" value="1"/>
</dbReference>
<dbReference type="GO" id="GO:0006457">
    <property type="term" value="P:protein folding"/>
    <property type="evidence" value="ECO:0007669"/>
    <property type="project" value="UniProtKB-UniRule"/>
</dbReference>
<dbReference type="Gene3D" id="1.10.3480.10">
    <property type="entry name" value="TorD-like"/>
    <property type="match status" value="1"/>
</dbReference>
<dbReference type="InterPro" id="IPR023069">
    <property type="entry name" value="Chaperone_TorD"/>
</dbReference>
<accession>K8WIM2</accession>
<proteinExistence type="inferred from homology"/>
<evidence type="ECO:0000256" key="1">
    <source>
        <dbReference type="ARBA" id="ARBA00022490"/>
    </source>
</evidence>
<dbReference type="PANTHER" id="PTHR34227">
    <property type="entry name" value="CHAPERONE PROTEIN YCDY"/>
    <property type="match status" value="1"/>
</dbReference>
<name>K8WIM2_9GAMM</name>
<dbReference type="OrthoDB" id="7849731at2"/>
<evidence type="ECO:0000256" key="2">
    <source>
        <dbReference type="ARBA" id="ARBA00023186"/>
    </source>
</evidence>
<gene>
    <name evidence="3 4" type="primary">torD</name>
    <name evidence="4" type="ORF">OOA_15747</name>
</gene>
<dbReference type="PANTHER" id="PTHR34227:SF11">
    <property type="entry name" value="CHAPERONE PROTEIN TORD"/>
    <property type="match status" value="1"/>
</dbReference>
<reference evidence="4 5" key="1">
    <citation type="journal article" date="2012" name="BMC Genomics">
        <title>Comparative genomics of bacteria in the genus Providencia isolated from wild Drosophila melanogaster.</title>
        <authorList>
            <person name="Galac M.R."/>
            <person name="Lazzaro B.P."/>
        </authorList>
    </citation>
    <scope>NUCLEOTIDE SEQUENCE [LARGE SCALE GENOMIC DNA]</scope>
    <source>
        <strain evidence="4 5">DSM 19968</strain>
    </source>
</reference>
<dbReference type="SUPFAM" id="SSF89155">
    <property type="entry name" value="TorD-like"/>
    <property type="match status" value="1"/>
</dbReference>
<dbReference type="Proteomes" id="UP000009336">
    <property type="component" value="Unassembled WGS sequence"/>
</dbReference>
<keyword evidence="1 3" id="KW-0963">Cytoplasm</keyword>
<dbReference type="Pfam" id="PF02613">
    <property type="entry name" value="Nitrate_red_del"/>
    <property type="match status" value="1"/>
</dbReference>
<dbReference type="PATRIC" id="fig|1141662.3.peg.3191"/>
<evidence type="ECO:0000313" key="5">
    <source>
        <dbReference type="Proteomes" id="UP000009336"/>
    </source>
</evidence>
<dbReference type="GO" id="GO:0005737">
    <property type="term" value="C:cytoplasm"/>
    <property type="evidence" value="ECO:0007669"/>
    <property type="project" value="UniProtKB-SubCell"/>
</dbReference>
<dbReference type="InterPro" id="IPR020945">
    <property type="entry name" value="DMSO/NO3_reduct_chaperone"/>
</dbReference>
<dbReference type="EMBL" id="AKKL01000045">
    <property type="protein sequence ID" value="EKT56080.1"/>
    <property type="molecule type" value="Genomic_DNA"/>
</dbReference>
<dbReference type="eggNOG" id="COG3381">
    <property type="taxonomic scope" value="Bacteria"/>
</dbReference>
<protein>
    <recommendedName>
        <fullName evidence="3">Chaperone protein TorD</fullName>
    </recommendedName>
</protein>
<organism evidence="4 5">
    <name type="scientific">Providencia burhodogranariea DSM 19968</name>
    <dbReference type="NCBI Taxonomy" id="1141662"/>
    <lineage>
        <taxon>Bacteria</taxon>
        <taxon>Pseudomonadati</taxon>
        <taxon>Pseudomonadota</taxon>
        <taxon>Gammaproteobacteria</taxon>
        <taxon>Enterobacterales</taxon>
        <taxon>Morganellaceae</taxon>
        <taxon>Providencia</taxon>
    </lineage>
</organism>
<dbReference type="HOGENOM" id="CLU_077650_4_0_6"/>
<keyword evidence="2 3" id="KW-0143">Chaperone</keyword>
<evidence type="ECO:0000313" key="4">
    <source>
        <dbReference type="EMBL" id="EKT56080.1"/>
    </source>
</evidence>
<dbReference type="RefSeq" id="WP_008913133.1">
    <property type="nucleotide sequence ID" value="NZ_KB233224.1"/>
</dbReference>
<comment type="subcellular location">
    <subcellularLocation>
        <location evidence="3">Cytoplasm</location>
    </subcellularLocation>
</comment>
<sequence>MTKQTALTSEQIACVYAWLAQLFLRELDNEKLIQIQSDEMADWFSMLQNQPSLSDAITGLTSKIAALKVRNDAQLELAADFCSLFLMSDKQSALPYASVYLKDEQTNEKIKRLLFEAGMETDEVFHEPTDHLSIFLELLSHLHFSLGEEDMIHEEIDELRKQTLSILLQWLPEFCKNCHQYDEFGFYSALSQLLLALVQLDEQDE</sequence>